<reference evidence="1 2" key="1">
    <citation type="submission" date="2023-03" db="EMBL/GenBank/DDBJ databases">
        <title>WGS of Gossypium arboreum.</title>
        <authorList>
            <person name="Yu D."/>
        </authorList>
    </citation>
    <scope>NUCLEOTIDE SEQUENCE [LARGE SCALE GENOMIC DNA]</scope>
    <source>
        <tissue evidence="1">Leaf</tissue>
    </source>
</reference>
<dbReference type="Proteomes" id="UP001358586">
    <property type="component" value="Chromosome 9"/>
</dbReference>
<name>A0ABR0NNU5_GOSAR</name>
<evidence type="ECO:0000313" key="1">
    <source>
        <dbReference type="EMBL" id="KAK5803012.1"/>
    </source>
</evidence>
<gene>
    <name evidence="1" type="ORF">PVK06_030649</name>
</gene>
<keyword evidence="2" id="KW-1185">Reference proteome</keyword>
<protein>
    <submittedName>
        <fullName evidence="1">Uncharacterized protein</fullName>
    </submittedName>
</protein>
<dbReference type="EMBL" id="JARKNE010000009">
    <property type="protein sequence ID" value="KAK5803012.1"/>
    <property type="molecule type" value="Genomic_DNA"/>
</dbReference>
<sequence length="106" mass="12326">MRLKEQALSKASSFYDFANHPIEVKGCITLPATWGDDEYTTIEYVRFFIVDHPMAYNAIFGGLIMRMARIMIATFCIKIKFSTRIEIGFMQFDQRLARQCHMLFVG</sequence>
<proteinExistence type="predicted"/>
<evidence type="ECO:0000313" key="2">
    <source>
        <dbReference type="Proteomes" id="UP001358586"/>
    </source>
</evidence>
<organism evidence="1 2">
    <name type="scientific">Gossypium arboreum</name>
    <name type="common">Tree cotton</name>
    <name type="synonym">Gossypium nanking</name>
    <dbReference type="NCBI Taxonomy" id="29729"/>
    <lineage>
        <taxon>Eukaryota</taxon>
        <taxon>Viridiplantae</taxon>
        <taxon>Streptophyta</taxon>
        <taxon>Embryophyta</taxon>
        <taxon>Tracheophyta</taxon>
        <taxon>Spermatophyta</taxon>
        <taxon>Magnoliopsida</taxon>
        <taxon>eudicotyledons</taxon>
        <taxon>Gunneridae</taxon>
        <taxon>Pentapetalae</taxon>
        <taxon>rosids</taxon>
        <taxon>malvids</taxon>
        <taxon>Malvales</taxon>
        <taxon>Malvaceae</taxon>
        <taxon>Malvoideae</taxon>
        <taxon>Gossypium</taxon>
    </lineage>
</organism>
<comment type="caution">
    <text evidence="1">The sequence shown here is derived from an EMBL/GenBank/DDBJ whole genome shotgun (WGS) entry which is preliminary data.</text>
</comment>
<accession>A0ABR0NNU5</accession>